<feature type="compositionally biased region" description="Polar residues" evidence="1">
    <location>
        <begin position="124"/>
        <end position="135"/>
    </location>
</feature>
<organism evidence="2 3">
    <name type="scientific">Cryphonectria parasitica (strain ATCC 38755 / EP155)</name>
    <dbReference type="NCBI Taxonomy" id="660469"/>
    <lineage>
        <taxon>Eukaryota</taxon>
        <taxon>Fungi</taxon>
        <taxon>Dikarya</taxon>
        <taxon>Ascomycota</taxon>
        <taxon>Pezizomycotina</taxon>
        <taxon>Sordariomycetes</taxon>
        <taxon>Sordariomycetidae</taxon>
        <taxon>Diaporthales</taxon>
        <taxon>Cryphonectriaceae</taxon>
        <taxon>Cryphonectria-Endothia species complex</taxon>
        <taxon>Cryphonectria</taxon>
    </lineage>
</organism>
<evidence type="ECO:0000313" key="3">
    <source>
        <dbReference type="Proteomes" id="UP000803844"/>
    </source>
</evidence>
<dbReference type="Proteomes" id="UP000803844">
    <property type="component" value="Unassembled WGS sequence"/>
</dbReference>
<keyword evidence="3" id="KW-1185">Reference proteome</keyword>
<comment type="caution">
    <text evidence="2">The sequence shown here is derived from an EMBL/GenBank/DDBJ whole genome shotgun (WGS) entry which is preliminary data.</text>
</comment>
<accession>A0A9P5CLP0</accession>
<dbReference type="RefSeq" id="XP_040774495.1">
    <property type="nucleotide sequence ID" value="XM_040925705.1"/>
</dbReference>
<sequence length="208" mass="22889">MDRSYTNTSDARTALISQSDTCTASEAHHNLPLSPVHQLRIATLPPVPVLSLPTPTLLPPATAMYSNFPDSYTAESDYMSNGNGSWPQQDEESLYYPQYTALSQPGPPTTLYEQNQMHPALQTGPGQNPSPTSYAATAEKPKPRKALLFSPMKIGDEFTLTRDLTRQDPNQAIINGVNKLLNEQKQVIMEAIETTRVELRTLGLSTNT</sequence>
<dbReference type="EMBL" id="MU032349">
    <property type="protein sequence ID" value="KAF3763534.1"/>
    <property type="molecule type" value="Genomic_DNA"/>
</dbReference>
<protein>
    <submittedName>
        <fullName evidence="2">Uncharacterized protein</fullName>
    </submittedName>
</protein>
<reference evidence="2" key="1">
    <citation type="journal article" date="2020" name="Phytopathology">
        <title>Genome sequence of the chestnut blight fungus Cryphonectria parasitica EP155: A fundamental resource for an archetypical invasive plant pathogen.</title>
        <authorList>
            <person name="Crouch J.A."/>
            <person name="Dawe A."/>
            <person name="Aerts A."/>
            <person name="Barry K."/>
            <person name="Churchill A.C.L."/>
            <person name="Grimwood J."/>
            <person name="Hillman B."/>
            <person name="Milgroom M.G."/>
            <person name="Pangilinan J."/>
            <person name="Smith M."/>
            <person name="Salamov A."/>
            <person name="Schmutz J."/>
            <person name="Yadav J."/>
            <person name="Grigoriev I.V."/>
            <person name="Nuss D."/>
        </authorList>
    </citation>
    <scope>NUCLEOTIDE SEQUENCE</scope>
    <source>
        <strain evidence="2">EP155</strain>
    </source>
</reference>
<evidence type="ECO:0000256" key="1">
    <source>
        <dbReference type="SAM" id="MobiDB-lite"/>
    </source>
</evidence>
<name>A0A9P5CLP0_CRYP1</name>
<gene>
    <name evidence="2" type="ORF">M406DRAFT_74126</name>
</gene>
<dbReference type="GeneID" id="63842834"/>
<dbReference type="AlphaFoldDB" id="A0A9P5CLP0"/>
<proteinExistence type="predicted"/>
<evidence type="ECO:0000313" key="2">
    <source>
        <dbReference type="EMBL" id="KAF3763534.1"/>
    </source>
</evidence>
<feature type="region of interest" description="Disordered" evidence="1">
    <location>
        <begin position="119"/>
        <end position="140"/>
    </location>
</feature>